<proteinExistence type="predicted"/>
<dbReference type="AlphaFoldDB" id="A0A1Y1YX85"/>
<evidence type="ECO:0000313" key="1">
    <source>
        <dbReference type="EMBL" id="ORY02631.1"/>
    </source>
</evidence>
<dbReference type="Proteomes" id="UP000193498">
    <property type="component" value="Unassembled WGS sequence"/>
</dbReference>
<dbReference type="EMBL" id="MCFE01000055">
    <property type="protein sequence ID" value="ORY02631.1"/>
    <property type="molecule type" value="Genomic_DNA"/>
</dbReference>
<name>A0A1Y1YX85_9FUNG</name>
<gene>
    <name evidence="1" type="ORF">K493DRAFT_297839</name>
</gene>
<sequence length="128" mass="13778">MLNAPILLAVSHKALQLCQRGGLPLQSAISTDHSYHYDFSYSGIYCNPAGTCLGTVEVVKAESAYILCLELRKGLGSTELEILEKLVPANVLDKIGLVGTSARRLGKVQSRSGSKDVMVGLQELLVFE</sequence>
<evidence type="ECO:0000313" key="2">
    <source>
        <dbReference type="Proteomes" id="UP000193498"/>
    </source>
</evidence>
<dbReference type="InParanoid" id="A0A1Y1YX85"/>
<protein>
    <submittedName>
        <fullName evidence="1">Uncharacterized protein</fullName>
    </submittedName>
</protein>
<reference evidence="1 2" key="1">
    <citation type="submission" date="2016-07" db="EMBL/GenBank/DDBJ databases">
        <title>Pervasive Adenine N6-methylation of Active Genes in Fungi.</title>
        <authorList>
            <consortium name="DOE Joint Genome Institute"/>
            <person name="Mondo S.J."/>
            <person name="Dannebaum R.O."/>
            <person name="Kuo R.C."/>
            <person name="Labutti K."/>
            <person name="Haridas S."/>
            <person name="Kuo A."/>
            <person name="Salamov A."/>
            <person name="Ahrendt S.R."/>
            <person name="Lipzen A."/>
            <person name="Sullivan W."/>
            <person name="Andreopoulos W.B."/>
            <person name="Clum A."/>
            <person name="Lindquist E."/>
            <person name="Daum C."/>
            <person name="Ramamoorthy G.K."/>
            <person name="Gryganskyi A."/>
            <person name="Culley D."/>
            <person name="Magnuson J.K."/>
            <person name="James T.Y."/>
            <person name="O'Malley M.A."/>
            <person name="Stajich J.E."/>
            <person name="Spatafora J.W."/>
            <person name="Visel A."/>
            <person name="Grigoriev I.V."/>
        </authorList>
    </citation>
    <scope>NUCLEOTIDE SEQUENCE [LARGE SCALE GENOMIC DNA]</scope>
    <source>
        <strain evidence="1 2">CBS 931.73</strain>
    </source>
</reference>
<keyword evidence="2" id="KW-1185">Reference proteome</keyword>
<accession>A0A1Y1YX85</accession>
<comment type="caution">
    <text evidence="1">The sequence shown here is derived from an EMBL/GenBank/DDBJ whole genome shotgun (WGS) entry which is preliminary data.</text>
</comment>
<organism evidence="1 2">
    <name type="scientific">Basidiobolus meristosporus CBS 931.73</name>
    <dbReference type="NCBI Taxonomy" id="1314790"/>
    <lineage>
        <taxon>Eukaryota</taxon>
        <taxon>Fungi</taxon>
        <taxon>Fungi incertae sedis</taxon>
        <taxon>Zoopagomycota</taxon>
        <taxon>Entomophthoromycotina</taxon>
        <taxon>Basidiobolomycetes</taxon>
        <taxon>Basidiobolales</taxon>
        <taxon>Basidiobolaceae</taxon>
        <taxon>Basidiobolus</taxon>
    </lineage>
</organism>